<dbReference type="EMBL" id="PDOC01000003">
    <property type="protein sequence ID" value="PIL45856.1"/>
    <property type="molecule type" value="Genomic_DNA"/>
</dbReference>
<dbReference type="AlphaFoldDB" id="A0A2G8TIH6"/>
<evidence type="ECO:0000313" key="3">
    <source>
        <dbReference type="Proteomes" id="UP000230390"/>
    </source>
</evidence>
<dbReference type="Proteomes" id="UP000230390">
    <property type="component" value="Unassembled WGS sequence"/>
</dbReference>
<dbReference type="RefSeq" id="WP_099787766.1">
    <property type="nucleotide sequence ID" value="NZ_JBHLYV010000029.1"/>
</dbReference>
<dbReference type="OrthoDB" id="8759971at2"/>
<name>A0A2G8TIH6_9BURK</name>
<accession>A0A2G8TIH6</accession>
<organism evidence="2 3">
    <name type="scientific">Massilia eurypsychrophila</name>
    <dbReference type="NCBI Taxonomy" id="1485217"/>
    <lineage>
        <taxon>Bacteria</taxon>
        <taxon>Pseudomonadati</taxon>
        <taxon>Pseudomonadota</taxon>
        <taxon>Betaproteobacteria</taxon>
        <taxon>Burkholderiales</taxon>
        <taxon>Oxalobacteraceae</taxon>
        <taxon>Telluria group</taxon>
        <taxon>Massilia</taxon>
    </lineage>
</organism>
<comment type="caution">
    <text evidence="2">The sequence shown here is derived from an EMBL/GenBank/DDBJ whole genome shotgun (WGS) entry which is preliminary data.</text>
</comment>
<reference evidence="2 3" key="1">
    <citation type="submission" date="2017-10" db="EMBL/GenBank/DDBJ databases">
        <title>Massilia psychrophilum sp. nov., a novel purple-pigmented bacterium isolated from Tianshan glacier, Xinjiang Municipality, China.</title>
        <authorList>
            <person name="Wang H."/>
        </authorList>
    </citation>
    <scope>NUCLEOTIDE SEQUENCE [LARGE SCALE GENOMIC DNA]</scope>
    <source>
        <strain evidence="2 3">JCM 30074</strain>
    </source>
</reference>
<proteinExistence type="predicted"/>
<evidence type="ECO:0000313" key="2">
    <source>
        <dbReference type="EMBL" id="PIL45856.1"/>
    </source>
</evidence>
<keyword evidence="3" id="KW-1185">Reference proteome</keyword>
<feature type="region of interest" description="Disordered" evidence="1">
    <location>
        <begin position="1"/>
        <end position="79"/>
    </location>
</feature>
<feature type="compositionally biased region" description="Polar residues" evidence="1">
    <location>
        <begin position="24"/>
        <end position="35"/>
    </location>
</feature>
<sequence length="79" mass="8411">MNKKPDSHIHFPTSQDKGAVPFPHSQTSDTGNEQGDQAKPADPQGAADEQKPDDAAEPELSQEELRLMADTMPGDGPGD</sequence>
<evidence type="ECO:0000256" key="1">
    <source>
        <dbReference type="SAM" id="MobiDB-lite"/>
    </source>
</evidence>
<gene>
    <name evidence="2" type="ORF">CR105_07310</name>
</gene>
<protein>
    <submittedName>
        <fullName evidence="2">Uncharacterized protein</fullName>
    </submittedName>
</protein>